<evidence type="ECO:0000313" key="12">
    <source>
        <dbReference type="Proteomes" id="UP000245783"/>
    </source>
</evidence>
<dbReference type="InterPro" id="IPR024604">
    <property type="entry name" value="GSG2_C"/>
</dbReference>
<dbReference type="GO" id="GO:0005524">
    <property type="term" value="F:ATP binding"/>
    <property type="evidence" value="ECO:0007669"/>
    <property type="project" value="UniProtKB-KW"/>
</dbReference>
<dbReference type="OrthoDB" id="5327538at2759"/>
<keyword evidence="3" id="KW-0808">Transferase</keyword>
<proteinExistence type="predicted"/>
<protein>
    <recommendedName>
        <fullName evidence="1">non-specific serine/threonine protein kinase</fullName>
        <ecNumber evidence="1">2.7.11.1</ecNumber>
    </recommendedName>
</protein>
<evidence type="ECO:0000256" key="5">
    <source>
        <dbReference type="ARBA" id="ARBA00022777"/>
    </source>
</evidence>
<comment type="catalytic activity">
    <reaction evidence="8">
        <text>L-seryl-[protein] + ATP = O-phospho-L-seryl-[protein] + ADP + H(+)</text>
        <dbReference type="Rhea" id="RHEA:17989"/>
        <dbReference type="Rhea" id="RHEA-COMP:9863"/>
        <dbReference type="Rhea" id="RHEA-COMP:11604"/>
        <dbReference type="ChEBI" id="CHEBI:15378"/>
        <dbReference type="ChEBI" id="CHEBI:29999"/>
        <dbReference type="ChEBI" id="CHEBI:30616"/>
        <dbReference type="ChEBI" id="CHEBI:83421"/>
        <dbReference type="ChEBI" id="CHEBI:456216"/>
        <dbReference type="EC" id="2.7.11.1"/>
    </reaction>
</comment>
<name>A0A316W6N3_9BASI</name>
<feature type="domain" description="Serine/threonine-protein kinase haspin C-terminal" evidence="10">
    <location>
        <begin position="651"/>
        <end position="764"/>
    </location>
</feature>
<dbReference type="RefSeq" id="XP_025372756.1">
    <property type="nucleotide sequence ID" value="XM_025510551.1"/>
</dbReference>
<feature type="region of interest" description="Disordered" evidence="9">
    <location>
        <begin position="585"/>
        <end position="605"/>
    </location>
</feature>
<evidence type="ECO:0000256" key="7">
    <source>
        <dbReference type="ARBA" id="ARBA00047899"/>
    </source>
</evidence>
<feature type="compositionally biased region" description="Low complexity" evidence="9">
    <location>
        <begin position="290"/>
        <end position="300"/>
    </location>
</feature>
<feature type="region of interest" description="Disordered" evidence="9">
    <location>
        <begin position="204"/>
        <end position="309"/>
    </location>
</feature>
<feature type="region of interest" description="Disordered" evidence="9">
    <location>
        <begin position="1"/>
        <end position="41"/>
    </location>
</feature>
<feature type="compositionally biased region" description="Polar residues" evidence="9">
    <location>
        <begin position="16"/>
        <end position="36"/>
    </location>
</feature>
<dbReference type="SUPFAM" id="SSF56112">
    <property type="entry name" value="Protein kinase-like (PK-like)"/>
    <property type="match status" value="1"/>
</dbReference>
<dbReference type="STRING" id="1522189.A0A316W6N3"/>
<comment type="catalytic activity">
    <reaction evidence="7">
        <text>L-threonyl-[protein] + ATP = O-phospho-L-threonyl-[protein] + ADP + H(+)</text>
        <dbReference type="Rhea" id="RHEA:46608"/>
        <dbReference type="Rhea" id="RHEA-COMP:11060"/>
        <dbReference type="Rhea" id="RHEA-COMP:11605"/>
        <dbReference type="ChEBI" id="CHEBI:15378"/>
        <dbReference type="ChEBI" id="CHEBI:30013"/>
        <dbReference type="ChEBI" id="CHEBI:30616"/>
        <dbReference type="ChEBI" id="CHEBI:61977"/>
        <dbReference type="ChEBI" id="CHEBI:456216"/>
        <dbReference type="EC" id="2.7.11.1"/>
    </reaction>
</comment>
<feature type="region of interest" description="Disordered" evidence="9">
    <location>
        <begin position="54"/>
        <end position="172"/>
    </location>
</feature>
<evidence type="ECO:0000256" key="2">
    <source>
        <dbReference type="ARBA" id="ARBA00022527"/>
    </source>
</evidence>
<dbReference type="Gene3D" id="1.10.510.10">
    <property type="entry name" value="Transferase(Phosphotransferase) domain 1"/>
    <property type="match status" value="1"/>
</dbReference>
<feature type="compositionally biased region" description="Basic and acidic residues" evidence="9">
    <location>
        <begin position="223"/>
        <end position="233"/>
    </location>
</feature>
<feature type="compositionally biased region" description="Basic and acidic residues" evidence="9">
    <location>
        <begin position="76"/>
        <end position="111"/>
    </location>
</feature>
<feature type="compositionally biased region" description="Basic and acidic residues" evidence="9">
    <location>
        <begin position="269"/>
        <end position="278"/>
    </location>
</feature>
<feature type="compositionally biased region" description="Low complexity" evidence="9">
    <location>
        <begin position="588"/>
        <end position="602"/>
    </location>
</feature>
<dbReference type="GeneID" id="37032421"/>
<evidence type="ECO:0000256" key="1">
    <source>
        <dbReference type="ARBA" id="ARBA00012513"/>
    </source>
</evidence>
<dbReference type="EC" id="2.7.11.1" evidence="1"/>
<dbReference type="GO" id="GO:0000278">
    <property type="term" value="P:mitotic cell cycle"/>
    <property type="evidence" value="ECO:0007669"/>
    <property type="project" value="TreeGrafter"/>
</dbReference>
<dbReference type="PANTHER" id="PTHR24419">
    <property type="entry name" value="INTERLEUKIN-1 RECEPTOR-ASSOCIATED KINASE"/>
    <property type="match status" value="1"/>
</dbReference>
<evidence type="ECO:0000313" key="11">
    <source>
        <dbReference type="EMBL" id="PWN45596.1"/>
    </source>
</evidence>
<dbReference type="Gene3D" id="3.30.200.20">
    <property type="entry name" value="Phosphorylase Kinase, domain 1"/>
    <property type="match status" value="1"/>
</dbReference>
<accession>A0A316W6N3</accession>
<feature type="compositionally biased region" description="Low complexity" evidence="9">
    <location>
        <begin position="124"/>
        <end position="148"/>
    </location>
</feature>
<evidence type="ECO:0000256" key="4">
    <source>
        <dbReference type="ARBA" id="ARBA00022741"/>
    </source>
</evidence>
<dbReference type="GO" id="GO:0005737">
    <property type="term" value="C:cytoplasm"/>
    <property type="evidence" value="ECO:0007669"/>
    <property type="project" value="TreeGrafter"/>
</dbReference>
<dbReference type="Pfam" id="PF12330">
    <property type="entry name" value="Haspin_kinase"/>
    <property type="match status" value="1"/>
</dbReference>
<keyword evidence="4" id="KW-0547">Nucleotide-binding</keyword>
<evidence type="ECO:0000256" key="3">
    <source>
        <dbReference type="ARBA" id="ARBA00022679"/>
    </source>
</evidence>
<evidence type="ECO:0000256" key="8">
    <source>
        <dbReference type="ARBA" id="ARBA00048679"/>
    </source>
</evidence>
<feature type="compositionally biased region" description="Low complexity" evidence="9">
    <location>
        <begin position="252"/>
        <end position="266"/>
    </location>
</feature>
<keyword evidence="12" id="KW-1185">Reference proteome</keyword>
<dbReference type="Proteomes" id="UP000245783">
    <property type="component" value="Unassembled WGS sequence"/>
</dbReference>
<evidence type="ECO:0000256" key="6">
    <source>
        <dbReference type="ARBA" id="ARBA00022840"/>
    </source>
</evidence>
<organism evidence="11 12">
    <name type="scientific">Ceraceosorus guamensis</name>
    <dbReference type="NCBI Taxonomy" id="1522189"/>
    <lineage>
        <taxon>Eukaryota</taxon>
        <taxon>Fungi</taxon>
        <taxon>Dikarya</taxon>
        <taxon>Basidiomycota</taxon>
        <taxon>Ustilaginomycotina</taxon>
        <taxon>Exobasidiomycetes</taxon>
        <taxon>Ceraceosorales</taxon>
        <taxon>Ceraceosoraceae</taxon>
        <taxon>Ceraceosorus</taxon>
    </lineage>
</organism>
<evidence type="ECO:0000256" key="9">
    <source>
        <dbReference type="SAM" id="MobiDB-lite"/>
    </source>
</evidence>
<dbReference type="EMBL" id="KZ819354">
    <property type="protein sequence ID" value="PWN45596.1"/>
    <property type="molecule type" value="Genomic_DNA"/>
</dbReference>
<keyword evidence="6" id="KW-0067">ATP-binding</keyword>
<dbReference type="GO" id="GO:0005634">
    <property type="term" value="C:nucleus"/>
    <property type="evidence" value="ECO:0007669"/>
    <property type="project" value="TreeGrafter"/>
</dbReference>
<dbReference type="SMART" id="SM01331">
    <property type="entry name" value="DUF3635"/>
    <property type="match status" value="1"/>
</dbReference>
<reference evidence="11 12" key="1">
    <citation type="journal article" date="2018" name="Mol. Biol. Evol.">
        <title>Broad Genomic Sampling Reveals a Smut Pathogenic Ancestry of the Fungal Clade Ustilaginomycotina.</title>
        <authorList>
            <person name="Kijpornyongpan T."/>
            <person name="Mondo S.J."/>
            <person name="Barry K."/>
            <person name="Sandor L."/>
            <person name="Lee J."/>
            <person name="Lipzen A."/>
            <person name="Pangilinan J."/>
            <person name="LaButti K."/>
            <person name="Hainaut M."/>
            <person name="Henrissat B."/>
            <person name="Grigoriev I.V."/>
            <person name="Spatafora J.W."/>
            <person name="Aime M.C."/>
        </authorList>
    </citation>
    <scope>NUCLEOTIDE SEQUENCE [LARGE SCALE GENOMIC DNA]</scope>
    <source>
        <strain evidence="11 12">MCA 4658</strain>
    </source>
</reference>
<evidence type="ECO:0000259" key="10">
    <source>
        <dbReference type="SMART" id="SM01331"/>
    </source>
</evidence>
<dbReference type="InParanoid" id="A0A316W6N3"/>
<dbReference type="GO" id="GO:0035556">
    <property type="term" value="P:intracellular signal transduction"/>
    <property type="evidence" value="ECO:0007669"/>
    <property type="project" value="TreeGrafter"/>
</dbReference>
<dbReference type="GO" id="GO:0072354">
    <property type="term" value="F:histone H3T3 kinase activity"/>
    <property type="evidence" value="ECO:0007669"/>
    <property type="project" value="TreeGrafter"/>
</dbReference>
<dbReference type="PANTHER" id="PTHR24419:SF18">
    <property type="entry name" value="SERINE_THREONINE-PROTEIN KINASE HASPIN"/>
    <property type="match status" value="1"/>
</dbReference>
<dbReference type="InterPro" id="IPR011009">
    <property type="entry name" value="Kinase-like_dom_sf"/>
</dbReference>
<sequence length="831" mass="89783">MSHATSVISRLDPGRISTSTSKAPPVGYTNSKWTFSSDEEEEEDEVELVKVAISKTSHAVPSAANRRPLMDISRNGVDERRGRRMDDERAGVGKSAEKAKTRDANKHRDTRPAAPRPRLVRKYSWGSASSASESASTSASASSSLARDSCVRRPTQASAHDRTRPQRHAAADAGEALKRLACLENTPSPARIALRGFVDSRSSLTAGRDRDAAPRRIVSQPQGRHEASSDRKAAQGNRKASAPVLARPVAPPSDLSSTASGSSTPTERGANEVHEATKKLSRLNVSSTKLQRSMLSSDLSSPPPSPRVVRGRKVVGLGEQQGSPLEALMRLCDQSAPVAFTALLEQLASSVVASTQQSNTNASHRSRFATSSSSAASARGWKKVGEASYSEVFGLGEIVIKVIPLCSETREEEQEEQEWPEESKAEDVSREVAIMQACGRGFIRLLSSHVVCGVYPPLLMRAWDAYDKRKAGGSENVRPACLPSSQRYAVLVLEHGGVDVESVKLKGWIQAAAVFWQIAQSLASAEKELRFEHRDLHWGNVLVRIEEITMNRQVGKGHISRPLLTTSPSKALVSSPLKRAQLHKAKMSSYTTSKSRRATTTAQNASLPPQMGVVERLLQPAFSGATARLIDLSLSRATLASETIYCAFEDDAIFEGGGDEQFDIYRSMRAFIHRANGAEKGKGRGEEARSQAWEAFHPETNLMWCAYMIHKLLKHKGLRKPGFNFGPNPFAAAAAGAFAVTSNSSPSTGSKGAARQVSVQDKEKEIDEALVEAAHASLLRAENKIRASLAMIGAEMQLCTCATSSSTVPKTSDGDVVRSAGDLMRWATGRT</sequence>
<keyword evidence="5" id="KW-0418">Kinase</keyword>
<dbReference type="AlphaFoldDB" id="A0A316W6N3"/>
<keyword evidence="2" id="KW-0723">Serine/threonine-protein kinase</keyword>
<gene>
    <name evidence="11" type="ORF">IE81DRAFT_162970</name>
</gene>